<evidence type="ECO:0000313" key="2">
    <source>
        <dbReference type="Proteomes" id="UP000887575"/>
    </source>
</evidence>
<evidence type="ECO:0000313" key="3">
    <source>
        <dbReference type="WBParaSite" id="MBELARI_LOCUS21597"/>
    </source>
</evidence>
<dbReference type="Proteomes" id="UP000887575">
    <property type="component" value="Unassembled WGS sequence"/>
</dbReference>
<proteinExistence type="predicted"/>
<dbReference type="AlphaFoldDB" id="A0AAF3F4R8"/>
<keyword evidence="2" id="KW-1185">Reference proteome</keyword>
<dbReference type="Pfam" id="PF00646">
    <property type="entry name" value="F-box"/>
    <property type="match status" value="1"/>
</dbReference>
<dbReference type="WBParaSite" id="MBELARI_LOCUS21597">
    <property type="protein sequence ID" value="MBELARI_LOCUS21597"/>
    <property type="gene ID" value="MBELARI_LOCUS21597"/>
</dbReference>
<sequence length="394" mass="46155">MEGNEEKELTVDELVSLPWHIVRLIISNFSPWDLLRFASSHPQFKALVQEQPKSHKSIESGTFSLELIRNGRLLYHTSAFIKYTEKMSLNRMKVKNKDTAYHANFFFQKNDDLKKDSYKILMTNAKVEQVMRARMEMIDWDFKAQELAYPDIKTLNELEEMIEKFSPSSVLLYKTLFFTKQDEFNRDVFLEFIASPKIHSLQCLYTYCTLPHLNYFTRVPIPKLRIQLQNSDDFQVFLSSFTEEIIQQWENNSREIDFIILKLPLTQNHGDNELENFLNFEINEMVRVLGYGRPGSFEGRGIDRRFKLIKRQDGVGLLLMTGALSVLLVRCDYNIRRNRGLGKMRECEELMNEVLKAARTMKHVSESTSKAQTVNETIPEPILDMVCEEIESIC</sequence>
<protein>
    <recommendedName>
        <fullName evidence="1">F-box domain-containing protein</fullName>
    </recommendedName>
</protein>
<organism evidence="2 3">
    <name type="scientific">Mesorhabditis belari</name>
    <dbReference type="NCBI Taxonomy" id="2138241"/>
    <lineage>
        <taxon>Eukaryota</taxon>
        <taxon>Metazoa</taxon>
        <taxon>Ecdysozoa</taxon>
        <taxon>Nematoda</taxon>
        <taxon>Chromadorea</taxon>
        <taxon>Rhabditida</taxon>
        <taxon>Rhabditina</taxon>
        <taxon>Rhabditomorpha</taxon>
        <taxon>Rhabditoidea</taxon>
        <taxon>Rhabditidae</taxon>
        <taxon>Mesorhabditinae</taxon>
        <taxon>Mesorhabditis</taxon>
    </lineage>
</organism>
<dbReference type="PROSITE" id="PS50181">
    <property type="entry name" value="FBOX"/>
    <property type="match status" value="1"/>
</dbReference>
<feature type="domain" description="F-box" evidence="1">
    <location>
        <begin position="11"/>
        <end position="58"/>
    </location>
</feature>
<dbReference type="InterPro" id="IPR001810">
    <property type="entry name" value="F-box_dom"/>
</dbReference>
<name>A0AAF3F4R8_9BILA</name>
<reference evidence="3" key="1">
    <citation type="submission" date="2024-02" db="UniProtKB">
        <authorList>
            <consortium name="WormBaseParasite"/>
        </authorList>
    </citation>
    <scope>IDENTIFICATION</scope>
</reference>
<accession>A0AAF3F4R8</accession>
<evidence type="ECO:0000259" key="1">
    <source>
        <dbReference type="PROSITE" id="PS50181"/>
    </source>
</evidence>